<dbReference type="InterPro" id="IPR050576">
    <property type="entry name" value="Cilia_flagella_integrity"/>
</dbReference>
<dbReference type="Pfam" id="PF12799">
    <property type="entry name" value="LRR_4"/>
    <property type="match status" value="1"/>
</dbReference>
<comment type="caution">
    <text evidence="3">The sequence shown here is derived from an EMBL/GenBank/DDBJ whole genome shotgun (WGS) entry which is preliminary data.</text>
</comment>
<dbReference type="SMART" id="SM00369">
    <property type="entry name" value="LRR_TYP"/>
    <property type="match status" value="4"/>
</dbReference>
<dbReference type="PANTHER" id="PTHR45973">
    <property type="entry name" value="PROTEIN PHOSPHATASE 1 REGULATORY SUBUNIT SDS22-RELATED"/>
    <property type="match status" value="1"/>
</dbReference>
<evidence type="ECO:0008006" key="5">
    <source>
        <dbReference type="Google" id="ProtNLM"/>
    </source>
</evidence>
<dbReference type="Pfam" id="PF14580">
    <property type="entry name" value="LRR_9"/>
    <property type="match status" value="1"/>
</dbReference>
<dbReference type="InterPro" id="IPR003591">
    <property type="entry name" value="Leu-rich_rpt_typical-subtyp"/>
</dbReference>
<dbReference type="EMBL" id="CAJJDO010000145">
    <property type="protein sequence ID" value="CAD8206697.1"/>
    <property type="molecule type" value="Genomic_DNA"/>
</dbReference>
<accession>A0A8S1Y0F2</accession>
<gene>
    <name evidence="3" type="ORF">PPENT_87.1.T1450007</name>
</gene>
<keyword evidence="4" id="KW-1185">Reference proteome</keyword>
<reference evidence="3" key="1">
    <citation type="submission" date="2021-01" db="EMBL/GenBank/DDBJ databases">
        <authorList>
            <consortium name="Genoscope - CEA"/>
            <person name="William W."/>
        </authorList>
    </citation>
    <scope>NUCLEOTIDE SEQUENCE</scope>
</reference>
<dbReference type="PANTHER" id="PTHR45973:SF8">
    <property type="entry name" value="LEUCINE-RICH REPEAT-CONTAINING PROTEIN 49"/>
    <property type="match status" value="1"/>
</dbReference>
<dbReference type="PROSITE" id="PS51450">
    <property type="entry name" value="LRR"/>
    <property type="match status" value="6"/>
</dbReference>
<evidence type="ECO:0000256" key="1">
    <source>
        <dbReference type="ARBA" id="ARBA00022614"/>
    </source>
</evidence>
<protein>
    <recommendedName>
        <fullName evidence="5">Leucine-rich repeat protein</fullName>
    </recommendedName>
</protein>
<evidence type="ECO:0000313" key="4">
    <source>
        <dbReference type="Proteomes" id="UP000689195"/>
    </source>
</evidence>
<keyword evidence="2" id="KW-0677">Repeat</keyword>
<dbReference type="InterPro" id="IPR001611">
    <property type="entry name" value="Leu-rich_rpt"/>
</dbReference>
<proteinExistence type="predicted"/>
<keyword evidence="1" id="KW-0433">Leucine-rich repeat</keyword>
<name>A0A8S1Y0F2_9CILI</name>
<dbReference type="InterPro" id="IPR025875">
    <property type="entry name" value="Leu-rich_rpt_4"/>
</dbReference>
<dbReference type="Proteomes" id="UP000689195">
    <property type="component" value="Unassembled WGS sequence"/>
</dbReference>
<evidence type="ECO:0000256" key="2">
    <source>
        <dbReference type="ARBA" id="ARBA00022737"/>
    </source>
</evidence>
<dbReference type="SMART" id="SM00365">
    <property type="entry name" value="LRR_SD22"/>
    <property type="match status" value="6"/>
</dbReference>
<organism evidence="3 4">
    <name type="scientific">Paramecium pentaurelia</name>
    <dbReference type="NCBI Taxonomy" id="43138"/>
    <lineage>
        <taxon>Eukaryota</taxon>
        <taxon>Sar</taxon>
        <taxon>Alveolata</taxon>
        <taxon>Ciliophora</taxon>
        <taxon>Intramacronucleata</taxon>
        <taxon>Oligohymenophorea</taxon>
        <taxon>Peniculida</taxon>
        <taxon>Parameciidae</taxon>
        <taxon>Paramecium</taxon>
    </lineage>
</organism>
<sequence>MNKDSHNANMKSSMSPNKNLRHLKSSQTHITKKTNLKATQQQNQTANLNQFLDIQKINNNNNNNDGLRQLKELQKILTIEKDERYRYLIKNGITRKIENGGNIIFSELQQIPGVWICYRRPQERQENTEKLNLDNLDLQHIPLFEGEENLKILSLQHNRIGLIKNLISLPNLLYLDLYDNQIKDIEELEQLQKLKVLLLPKNQIRNIQNLDSLQKLEVLDLHSNNISHLKGLNKLKNLKVLNLGNNMIQKLENLEDLTSLIELNLNLNQIEFIEHIQVLPKLQKLFLSSNKINQYPQIFDILELSLENNPISYNKTDYYKYICQNYEQLRILDQKLVDMIKQEILSFDFFKRKQIKKNQYQSIQQQQQSIQVNANEDEVSSIKRQWIEEIKRIQELEQSNQFNQKSCLEHQILEGGHAEVENDKFLIIFGAAVGIVLPANNFRQIIEKIQFQYVFFDSIIHSQLQVIKEYTRLQEIILKDNYIHSLRQLTQLEHLTYIQKIIIQNNPINNCSFMLSFLIYRIPTLIQINSKNVRYQDRQKAKSQFQNFDKTLTIEEKNLNMDNFRKFKSYQKNTSYIKTYQNTINEMIHELKISIKNRNQQQVQLFLV</sequence>
<dbReference type="OrthoDB" id="277458at2759"/>
<evidence type="ECO:0000313" key="3">
    <source>
        <dbReference type="EMBL" id="CAD8206697.1"/>
    </source>
</evidence>
<dbReference type="AlphaFoldDB" id="A0A8S1Y0F2"/>